<gene>
    <name evidence="1" type="ORF">MNBD_PLANCTO02-1753</name>
</gene>
<name>A0A3B1DIP0_9ZZZZ</name>
<organism evidence="1">
    <name type="scientific">hydrothermal vent metagenome</name>
    <dbReference type="NCBI Taxonomy" id="652676"/>
    <lineage>
        <taxon>unclassified sequences</taxon>
        <taxon>metagenomes</taxon>
        <taxon>ecological metagenomes</taxon>
    </lineage>
</organism>
<dbReference type="EMBL" id="UOGL01000261">
    <property type="protein sequence ID" value="VAX38791.1"/>
    <property type="molecule type" value="Genomic_DNA"/>
</dbReference>
<evidence type="ECO:0000313" key="1">
    <source>
        <dbReference type="EMBL" id="VAX38791.1"/>
    </source>
</evidence>
<reference evidence="1" key="1">
    <citation type="submission" date="2018-06" db="EMBL/GenBank/DDBJ databases">
        <authorList>
            <person name="Zhirakovskaya E."/>
        </authorList>
    </citation>
    <scope>NUCLEOTIDE SEQUENCE</scope>
</reference>
<protein>
    <submittedName>
        <fullName evidence="1">Uncharacterized protein</fullName>
    </submittedName>
</protein>
<accession>A0A3B1DIP0</accession>
<dbReference type="AlphaFoldDB" id="A0A3B1DIP0"/>
<sequence length="372" mass="41050">MVSNRISIIATLSLCLLTTVSRAEDVPSVKVIKQKQTESKPKEVEPKEVSVIETTAEAPAEIFVDQQSPVIQSGHNHYPTECEQGHCQHGNTPRYQPLFTNENRPMFMSDHSFDGFIQPVTNFVGAIDPRSRTRVRGVFANQMIPDSSILGDGDLQLYAMQASIAINERLSIIAEKDGYITMQTQGAGNRRGWADISAGLKYVLVRDVENQRLLSGGIMYDLPTGSDDVFQGNNDGIWTMFLSGGQEFANGRAHVLGTAGWRLPNNKSKDTESLYYSLHLDYEVFDGWYALWEFNGIIYTDSGSAIASPQEGGDLINLGANNVDGNHVATTAFGATRVFNRNLSASVAYEVPVTDRKDLFDNRVTATVTFTY</sequence>
<proteinExistence type="predicted"/>